<reference evidence="3" key="4">
    <citation type="submission" date="2025-05" db="UniProtKB">
        <authorList>
            <consortium name="EnsemblFungi"/>
        </authorList>
    </citation>
    <scope>IDENTIFICATION</scope>
    <source>
        <strain evidence="3">isolate 1-1 / race 1 (BBBD)</strain>
    </source>
</reference>
<dbReference type="Proteomes" id="UP000005240">
    <property type="component" value="Unassembled WGS sequence"/>
</dbReference>
<evidence type="ECO:0000313" key="2">
    <source>
        <dbReference type="EMBL" id="OAV85899.1"/>
    </source>
</evidence>
<dbReference type="AlphaFoldDB" id="A0A180G0E0"/>
<feature type="region of interest" description="Disordered" evidence="1">
    <location>
        <begin position="37"/>
        <end position="83"/>
    </location>
</feature>
<dbReference type="STRING" id="630390.A0A180G0E0"/>
<dbReference type="VEuPathDB" id="FungiDB:PTTG_30203"/>
<reference evidence="2" key="1">
    <citation type="submission" date="2009-11" db="EMBL/GenBank/DDBJ databases">
        <authorList>
            <consortium name="The Broad Institute Genome Sequencing Platform"/>
            <person name="Ward D."/>
            <person name="Feldgarden M."/>
            <person name="Earl A."/>
            <person name="Young S.K."/>
            <person name="Zeng Q."/>
            <person name="Koehrsen M."/>
            <person name="Alvarado L."/>
            <person name="Berlin A."/>
            <person name="Bochicchio J."/>
            <person name="Borenstein D."/>
            <person name="Chapman S.B."/>
            <person name="Chen Z."/>
            <person name="Engels R."/>
            <person name="Freedman E."/>
            <person name="Gellesch M."/>
            <person name="Goldberg J."/>
            <person name="Griggs A."/>
            <person name="Gujja S."/>
            <person name="Heilman E."/>
            <person name="Heiman D."/>
            <person name="Hepburn T."/>
            <person name="Howarth C."/>
            <person name="Jen D."/>
            <person name="Larson L."/>
            <person name="Lewis B."/>
            <person name="Mehta T."/>
            <person name="Park D."/>
            <person name="Pearson M."/>
            <person name="Roberts A."/>
            <person name="Saif S."/>
            <person name="Shea T."/>
            <person name="Shenoy N."/>
            <person name="Sisk P."/>
            <person name="Stolte C."/>
            <person name="Sykes S."/>
            <person name="Thomson T."/>
            <person name="Walk T."/>
            <person name="White J."/>
            <person name="Yandava C."/>
            <person name="Izard J."/>
            <person name="Baranova O.V."/>
            <person name="Blanton J.M."/>
            <person name="Tanner A.C."/>
            <person name="Dewhirst F.E."/>
            <person name="Haas B."/>
            <person name="Nusbaum C."/>
            <person name="Birren B."/>
        </authorList>
    </citation>
    <scope>NUCLEOTIDE SEQUENCE [LARGE SCALE GENOMIC DNA]</scope>
    <source>
        <strain evidence="2">1-1 BBBD Race 1</strain>
    </source>
</reference>
<feature type="non-terminal residue" evidence="2">
    <location>
        <position position="126"/>
    </location>
</feature>
<protein>
    <recommendedName>
        <fullName evidence="5">U1-type domain-containing protein</fullName>
    </recommendedName>
</protein>
<accession>A0A180G0E0</accession>
<evidence type="ECO:0000313" key="4">
    <source>
        <dbReference type="Proteomes" id="UP000005240"/>
    </source>
</evidence>
<evidence type="ECO:0000256" key="1">
    <source>
        <dbReference type="SAM" id="MobiDB-lite"/>
    </source>
</evidence>
<gene>
    <name evidence="2" type="ORF">PTTG_30203</name>
</gene>
<dbReference type="EMBL" id="ADAS02002274">
    <property type="protein sequence ID" value="OAV85899.1"/>
    <property type="molecule type" value="Genomic_DNA"/>
</dbReference>
<organism evidence="2">
    <name type="scientific">Puccinia triticina (isolate 1-1 / race 1 (BBBD))</name>
    <name type="common">Brown leaf rust fungus</name>
    <dbReference type="NCBI Taxonomy" id="630390"/>
    <lineage>
        <taxon>Eukaryota</taxon>
        <taxon>Fungi</taxon>
        <taxon>Dikarya</taxon>
        <taxon>Basidiomycota</taxon>
        <taxon>Pucciniomycotina</taxon>
        <taxon>Pucciniomycetes</taxon>
        <taxon>Pucciniales</taxon>
        <taxon>Pucciniaceae</taxon>
        <taxon>Puccinia</taxon>
    </lineage>
</organism>
<feature type="compositionally biased region" description="Polar residues" evidence="1">
    <location>
        <begin position="67"/>
        <end position="78"/>
    </location>
</feature>
<dbReference type="EnsemblFungi" id="PTTG_30203-t43_1">
    <property type="protein sequence ID" value="PTTG_30203-t43_1-p1"/>
    <property type="gene ID" value="PTTG_30203"/>
</dbReference>
<proteinExistence type="predicted"/>
<sequence length="126" mass="13948">MQQAESDYTLEGGVYYCNVCPRARGAKSWTLHVRSAAHQTHVRRRDDLRQATALAPPQPALVGDPSPEQQHPHFQQAQEDGADEQRAWARLTSLMALNNEIPGPDDNPRSLDAELVALHAGHRALP</sequence>
<name>A0A180G0E0_PUCT1</name>
<reference evidence="2" key="2">
    <citation type="submission" date="2016-05" db="EMBL/GenBank/DDBJ databases">
        <title>Comparative analysis highlights variable genome content of wheat rusts and divergence of the mating loci.</title>
        <authorList>
            <person name="Cuomo C.A."/>
            <person name="Bakkeren G."/>
            <person name="Szabo L."/>
            <person name="Khalil H."/>
            <person name="Joly D."/>
            <person name="Goldberg J."/>
            <person name="Young S."/>
            <person name="Zeng Q."/>
            <person name="Fellers J."/>
        </authorList>
    </citation>
    <scope>NUCLEOTIDE SEQUENCE [LARGE SCALE GENOMIC DNA]</scope>
    <source>
        <strain evidence="2">1-1 BBBD Race 1</strain>
    </source>
</reference>
<evidence type="ECO:0008006" key="5">
    <source>
        <dbReference type="Google" id="ProtNLM"/>
    </source>
</evidence>
<evidence type="ECO:0000313" key="3">
    <source>
        <dbReference type="EnsemblFungi" id="PTTG_30203-t43_1-p1"/>
    </source>
</evidence>
<keyword evidence="4" id="KW-1185">Reference proteome</keyword>
<reference evidence="3 4" key="3">
    <citation type="journal article" date="2017" name="G3 (Bethesda)">
        <title>Comparative analysis highlights variable genome content of wheat rusts and divergence of the mating loci.</title>
        <authorList>
            <person name="Cuomo C.A."/>
            <person name="Bakkeren G."/>
            <person name="Khalil H.B."/>
            <person name="Panwar V."/>
            <person name="Joly D."/>
            <person name="Linning R."/>
            <person name="Sakthikumar S."/>
            <person name="Song X."/>
            <person name="Adiconis X."/>
            <person name="Fan L."/>
            <person name="Goldberg J.M."/>
            <person name="Levin J.Z."/>
            <person name="Young S."/>
            <person name="Zeng Q."/>
            <person name="Anikster Y."/>
            <person name="Bruce M."/>
            <person name="Wang M."/>
            <person name="Yin C."/>
            <person name="McCallum B."/>
            <person name="Szabo L.J."/>
            <person name="Hulbert S."/>
            <person name="Chen X."/>
            <person name="Fellers J.P."/>
        </authorList>
    </citation>
    <scope>NUCLEOTIDE SEQUENCE</scope>
    <source>
        <strain evidence="4">Isolate 1-1 / race 1 (BBBD)</strain>
        <strain evidence="3">isolate 1-1 / race 1 (BBBD)</strain>
    </source>
</reference>